<feature type="non-terminal residue" evidence="1">
    <location>
        <position position="59"/>
    </location>
</feature>
<dbReference type="Gene3D" id="1.25.40.10">
    <property type="entry name" value="Tetratricopeptide repeat domain"/>
    <property type="match status" value="1"/>
</dbReference>
<dbReference type="GeneID" id="36597125"/>
<evidence type="ECO:0008006" key="3">
    <source>
        <dbReference type="Google" id="ProtNLM"/>
    </source>
</evidence>
<dbReference type="AlphaFoldDB" id="A0A2T4AWE9"/>
<dbReference type="RefSeq" id="XP_024744706.1">
    <property type="nucleotide sequence ID" value="XM_024889006.1"/>
</dbReference>
<accession>A0A2T4AWE9</accession>
<sequence>LATMLGCVGQHEEAEKAYREVLEFGEKVLGKDHPSTLDTVLRLARTLTSLGQYDRAASL</sequence>
<reference evidence="2" key="1">
    <citation type="submission" date="2016-07" db="EMBL/GenBank/DDBJ databases">
        <title>Multiple horizontal gene transfer events from other fungi enriched the ability of initially mycotrophic Trichoderma (Ascomycota) to feed on dead plant biomass.</title>
        <authorList>
            <consortium name="DOE Joint Genome Institute"/>
            <person name="Atanasova L."/>
            <person name="Chenthamara K."/>
            <person name="Zhang J."/>
            <person name="Grujic M."/>
            <person name="Henrissat B."/>
            <person name="Kuo A."/>
            <person name="Aerts A."/>
            <person name="Salamov A."/>
            <person name="Lipzen A."/>
            <person name="Labutti K."/>
            <person name="Barry K."/>
            <person name="Miao Y."/>
            <person name="Rahimi M.J."/>
            <person name="Shen Q."/>
            <person name="Grigoriev I.V."/>
            <person name="Kubicek C.P."/>
            <person name="Druzhinina I.S."/>
        </authorList>
    </citation>
    <scope>NUCLEOTIDE SEQUENCE [LARGE SCALE GENOMIC DNA]</scope>
    <source>
        <strain evidence="2">TUCIM 6016</strain>
    </source>
</reference>
<keyword evidence="2" id="KW-1185">Reference proteome</keyword>
<proteinExistence type="predicted"/>
<dbReference type="SUPFAM" id="SSF48452">
    <property type="entry name" value="TPR-like"/>
    <property type="match status" value="1"/>
</dbReference>
<dbReference type="EMBL" id="KZ680610">
    <property type="protein sequence ID" value="PTB61386.1"/>
    <property type="molecule type" value="Genomic_DNA"/>
</dbReference>
<evidence type="ECO:0000313" key="2">
    <source>
        <dbReference type="Proteomes" id="UP000241546"/>
    </source>
</evidence>
<dbReference type="Pfam" id="PF13424">
    <property type="entry name" value="TPR_12"/>
    <property type="match status" value="1"/>
</dbReference>
<name>A0A2T4AWE9_9HYPO</name>
<gene>
    <name evidence="1" type="ORF">BBK36DRAFT_1089716</name>
</gene>
<protein>
    <recommendedName>
        <fullName evidence="3">TPR-like protein</fullName>
    </recommendedName>
</protein>
<dbReference type="OrthoDB" id="5104720at2759"/>
<evidence type="ECO:0000313" key="1">
    <source>
        <dbReference type="EMBL" id="PTB61386.1"/>
    </source>
</evidence>
<feature type="non-terminal residue" evidence="1">
    <location>
        <position position="1"/>
    </location>
</feature>
<organism evidence="1 2">
    <name type="scientific">Trichoderma citrinoviride</name>
    <dbReference type="NCBI Taxonomy" id="58853"/>
    <lineage>
        <taxon>Eukaryota</taxon>
        <taxon>Fungi</taxon>
        <taxon>Dikarya</taxon>
        <taxon>Ascomycota</taxon>
        <taxon>Pezizomycotina</taxon>
        <taxon>Sordariomycetes</taxon>
        <taxon>Hypocreomycetidae</taxon>
        <taxon>Hypocreales</taxon>
        <taxon>Hypocreaceae</taxon>
        <taxon>Trichoderma</taxon>
    </lineage>
</organism>
<dbReference type="Proteomes" id="UP000241546">
    <property type="component" value="Unassembled WGS sequence"/>
</dbReference>
<dbReference type="InterPro" id="IPR011990">
    <property type="entry name" value="TPR-like_helical_dom_sf"/>
</dbReference>